<evidence type="ECO:0000313" key="2">
    <source>
        <dbReference type="Proteomes" id="UP000199608"/>
    </source>
</evidence>
<dbReference type="EMBL" id="FNLL01000012">
    <property type="protein sequence ID" value="SDU55025.1"/>
    <property type="molecule type" value="Genomic_DNA"/>
</dbReference>
<reference evidence="2" key="1">
    <citation type="submission" date="2016-10" db="EMBL/GenBank/DDBJ databases">
        <authorList>
            <person name="Varghese N."/>
            <person name="Submissions S."/>
        </authorList>
    </citation>
    <scope>NUCLEOTIDE SEQUENCE [LARGE SCALE GENOMIC DNA]</scope>
    <source>
        <strain evidence="2">DSM 3384</strain>
    </source>
</reference>
<organism evidence="1 2">
    <name type="scientific">Desulfobacula phenolica</name>
    <dbReference type="NCBI Taxonomy" id="90732"/>
    <lineage>
        <taxon>Bacteria</taxon>
        <taxon>Pseudomonadati</taxon>
        <taxon>Thermodesulfobacteriota</taxon>
        <taxon>Desulfobacteria</taxon>
        <taxon>Desulfobacterales</taxon>
        <taxon>Desulfobacteraceae</taxon>
        <taxon>Desulfobacula</taxon>
    </lineage>
</organism>
<dbReference type="InterPro" id="IPR038071">
    <property type="entry name" value="UROD/MetE-like_sf"/>
</dbReference>
<dbReference type="SUPFAM" id="SSF51726">
    <property type="entry name" value="UROD/MetE-like"/>
    <property type="match status" value="1"/>
</dbReference>
<dbReference type="AlphaFoldDB" id="A0A1H2JG20"/>
<dbReference type="RefSeq" id="WP_092237000.1">
    <property type="nucleotide sequence ID" value="NZ_FNLL01000012.1"/>
</dbReference>
<dbReference type="Proteomes" id="UP000199608">
    <property type="component" value="Unassembled WGS sequence"/>
</dbReference>
<dbReference type="Gene3D" id="3.20.20.210">
    <property type="match status" value="1"/>
</dbReference>
<evidence type="ECO:0000313" key="1">
    <source>
        <dbReference type="EMBL" id="SDU55025.1"/>
    </source>
</evidence>
<sequence>MKNFKANGLPLLIGSLPMDNHEKATKLVLDHTPDIPLWVQLPLYKEEGMIDQFLPGLPGFTGETGKSILDTSLPGFDEELIAYFEEYLAVCESATDLGASRFALSGKRGKGFFEFLKQVDEKKAPFIALKGQVTGPITFGTAVKDEQDKDIFYNDQLKDIAIKKLAMNARWQAAEFSKRGAVPIIFIDEPALAGFGTSAYITITKEDVTQSIDEIIQEIHAENGLAGVHVCANTEWDMLLESKLDIISFDAYSFFDKFILYPEMIKTYLDQGKLLAWGIVPTDKPEVISAQTTQKLTRMLHEQMDELSDKTGIDKETILSQAFITPSCGTGSLDLGSAKKVLKLTQEVSAEFRSV</sequence>
<keyword evidence="2" id="KW-1185">Reference proteome</keyword>
<protein>
    <recommendedName>
        <fullName evidence="3">Methionine synthase II (Cobalamin-independent)</fullName>
    </recommendedName>
</protein>
<name>A0A1H2JG20_9BACT</name>
<accession>A0A1H2JG20</accession>
<evidence type="ECO:0008006" key="3">
    <source>
        <dbReference type="Google" id="ProtNLM"/>
    </source>
</evidence>
<gene>
    <name evidence="1" type="ORF">SAMN04487931_11224</name>
</gene>
<proteinExistence type="predicted"/>